<dbReference type="PANTHER" id="PTHR43804:SF7">
    <property type="entry name" value="LD18447P"/>
    <property type="match status" value="1"/>
</dbReference>
<dbReference type="Gene3D" id="6.10.140.1950">
    <property type="match status" value="1"/>
</dbReference>
<evidence type="ECO:0000313" key="7">
    <source>
        <dbReference type="EMBL" id="KKW21015.1"/>
    </source>
</evidence>
<dbReference type="InterPro" id="IPR000352">
    <property type="entry name" value="Pep_chain_release_fac_I"/>
</dbReference>
<reference evidence="7 8" key="1">
    <citation type="journal article" date="2015" name="Nature">
        <title>rRNA introns, odd ribosomes, and small enigmatic genomes across a large radiation of phyla.</title>
        <authorList>
            <person name="Brown C.T."/>
            <person name="Hug L.A."/>
            <person name="Thomas B.C."/>
            <person name="Sharon I."/>
            <person name="Castelle C.J."/>
            <person name="Singh A."/>
            <person name="Wilkins M.J."/>
            <person name="Williams K.H."/>
            <person name="Banfield J.F."/>
        </authorList>
    </citation>
    <scope>NUCLEOTIDE SEQUENCE [LARGE SCALE GENOMIC DNA]</scope>
</reference>
<keyword evidence="5" id="KW-0175">Coiled coil</keyword>
<dbReference type="AlphaFoldDB" id="A0A0G1WR09"/>
<dbReference type="Pfam" id="PF00472">
    <property type="entry name" value="RF-1"/>
    <property type="match status" value="1"/>
</dbReference>
<dbReference type="Gene3D" id="3.30.160.20">
    <property type="match status" value="1"/>
</dbReference>
<keyword evidence="3" id="KW-0488">Methylation</keyword>
<dbReference type="SUPFAM" id="SSF75620">
    <property type="entry name" value="Release factor"/>
    <property type="match status" value="1"/>
</dbReference>
<evidence type="ECO:0000259" key="6">
    <source>
        <dbReference type="PROSITE" id="PS00745"/>
    </source>
</evidence>
<evidence type="ECO:0000256" key="1">
    <source>
        <dbReference type="ARBA" id="ARBA00002986"/>
    </source>
</evidence>
<dbReference type="PANTHER" id="PTHR43804">
    <property type="entry name" value="LD18447P"/>
    <property type="match status" value="1"/>
</dbReference>
<dbReference type="InterPro" id="IPR005139">
    <property type="entry name" value="PCRF"/>
</dbReference>
<protein>
    <submittedName>
        <fullName evidence="7">Peptide chain release factor 1</fullName>
    </submittedName>
</protein>
<comment type="similarity">
    <text evidence="2">Belongs to the prokaryotic/mitochondrial release factor family.</text>
</comment>
<dbReference type="GO" id="GO:0003747">
    <property type="term" value="F:translation release factor activity"/>
    <property type="evidence" value="ECO:0007669"/>
    <property type="project" value="InterPro"/>
</dbReference>
<dbReference type="Gene3D" id="3.30.70.1660">
    <property type="match status" value="2"/>
</dbReference>
<sequence>MDLPDEIQKLKKRKSELEEKLSAPDTAKDQEKMKTLSIEFSKIEKSLSNFMKSEEISRKIGEVQTLLENGDEELAGIARDELRALESEKTLLEEKIREAEENLPDNLIMEIRAGAGGDEAALFATTLSALYKKYAEKKGWTVTLIDESQNGIGGYKEVVFEIAGEGAYKALRYESGVHRVQRIPETEKQGRIHTSTASVAVLPKAREVDVEIRPQDISLEFSRSGGAGGQNVNKVETAVRIVHIPTGIAVRSQESRSQQKNRERAMDILRAKLLDAKIQEEERRMTQKRRTQIGTGDRSEKIRTYNFPQDRVTDHRIKESWHNLPLILEGNIEPIIEALTAKTRAGVADSEDEF</sequence>
<evidence type="ECO:0000256" key="4">
    <source>
        <dbReference type="ARBA" id="ARBA00022917"/>
    </source>
</evidence>
<proteinExistence type="inferred from homology"/>
<keyword evidence="4" id="KW-0648">Protein biosynthesis</keyword>
<organism evidence="7 8">
    <name type="scientific">Candidatus Adlerbacteria bacterium GW2011_GWC1_50_9</name>
    <dbReference type="NCBI Taxonomy" id="1618608"/>
    <lineage>
        <taxon>Bacteria</taxon>
        <taxon>Candidatus Adleribacteriota</taxon>
    </lineage>
</organism>
<dbReference type="Proteomes" id="UP000034201">
    <property type="component" value="Unassembled WGS sequence"/>
</dbReference>
<dbReference type="NCBIfam" id="NF001859">
    <property type="entry name" value="PRK00591.1"/>
    <property type="match status" value="1"/>
</dbReference>
<dbReference type="FunFam" id="3.30.70.1660:FF:000002">
    <property type="entry name" value="Peptide chain release factor 1"/>
    <property type="match status" value="1"/>
</dbReference>
<dbReference type="PATRIC" id="fig|1618608.3.peg.269"/>
<dbReference type="GO" id="GO:0005737">
    <property type="term" value="C:cytoplasm"/>
    <property type="evidence" value="ECO:0007669"/>
    <property type="project" value="UniProtKB-ARBA"/>
</dbReference>
<evidence type="ECO:0000256" key="3">
    <source>
        <dbReference type="ARBA" id="ARBA00022481"/>
    </source>
</evidence>
<comment type="function">
    <text evidence="1">Peptide chain release factor 1 directs the termination of translation in response to the peptide chain termination codons UAG and UAA.</text>
</comment>
<dbReference type="PROSITE" id="PS00745">
    <property type="entry name" value="RF_PROK_I"/>
    <property type="match status" value="1"/>
</dbReference>
<dbReference type="Pfam" id="PF03462">
    <property type="entry name" value="PCRF"/>
    <property type="match status" value="1"/>
</dbReference>
<feature type="coiled-coil region" evidence="5">
    <location>
        <begin position="75"/>
        <end position="102"/>
    </location>
</feature>
<name>A0A0G1WR09_9BACT</name>
<dbReference type="SMART" id="SM00937">
    <property type="entry name" value="PCRF"/>
    <property type="match status" value="1"/>
</dbReference>
<dbReference type="InterPro" id="IPR045853">
    <property type="entry name" value="Pep_chain_release_fac_I_sf"/>
</dbReference>
<dbReference type="FunFam" id="3.30.160.20:FF:000004">
    <property type="entry name" value="Peptide chain release factor 1"/>
    <property type="match status" value="1"/>
</dbReference>
<evidence type="ECO:0000313" key="8">
    <source>
        <dbReference type="Proteomes" id="UP000034201"/>
    </source>
</evidence>
<comment type="caution">
    <text evidence="7">The sequence shown here is derived from an EMBL/GenBank/DDBJ whole genome shotgun (WGS) entry which is preliminary data.</text>
</comment>
<evidence type="ECO:0000256" key="2">
    <source>
        <dbReference type="ARBA" id="ARBA00010835"/>
    </source>
</evidence>
<gene>
    <name evidence="7" type="ORF">UY61_C0017G0002</name>
</gene>
<dbReference type="EMBL" id="LCQQ01000017">
    <property type="protein sequence ID" value="KKW21015.1"/>
    <property type="molecule type" value="Genomic_DNA"/>
</dbReference>
<accession>A0A0G1WR09</accession>
<dbReference type="InterPro" id="IPR050057">
    <property type="entry name" value="Prokaryotic/Mito_RF"/>
</dbReference>
<evidence type="ECO:0000256" key="5">
    <source>
        <dbReference type="SAM" id="Coils"/>
    </source>
</evidence>
<feature type="domain" description="Prokaryotic-type class I peptide chain release factors" evidence="6">
    <location>
        <begin position="223"/>
        <end position="239"/>
    </location>
</feature>